<dbReference type="Gene3D" id="1.25.40.20">
    <property type="entry name" value="Ankyrin repeat-containing domain"/>
    <property type="match status" value="2"/>
</dbReference>
<dbReference type="Pfam" id="PF12796">
    <property type="entry name" value="Ank_2"/>
    <property type="match status" value="1"/>
</dbReference>
<evidence type="ECO:0000313" key="1">
    <source>
        <dbReference type="Proteomes" id="UP000504603"/>
    </source>
</evidence>
<dbReference type="PANTHER" id="PTHR24121">
    <property type="entry name" value="NO MECHANORECEPTOR POTENTIAL C, ISOFORM D-RELATED"/>
    <property type="match status" value="1"/>
</dbReference>
<sequence length="232" mass="25662">MIGSERANLQEFVSTNLRRGNWDGVIRKYEEEPEAHGLKLPQSGDTALHLAAFDNQQQVVARLVSLISSCRNQHQVGAVIGIQNDRGNTPLHIAATVGSATMCHCIASLDPSLVDQRNNVGETPLFLAALHGNKEAFYCLYHFCASDRITPNCRRNDGDTVLHCALRNDQFDLAFHIISVNNDAANWVDMQGLTPLHVLATKPTAFRSGTIIKGWRNIVYSCDSSLQLHYPI</sequence>
<dbReference type="InterPro" id="IPR002110">
    <property type="entry name" value="Ankyrin_rpt"/>
</dbReference>
<dbReference type="OrthoDB" id="1930691at2759"/>
<dbReference type="SUPFAM" id="SSF48403">
    <property type="entry name" value="Ankyrin repeat"/>
    <property type="match status" value="1"/>
</dbReference>
<dbReference type="SMART" id="SM00248">
    <property type="entry name" value="ANK"/>
    <property type="match status" value="4"/>
</dbReference>
<dbReference type="Pfam" id="PF00023">
    <property type="entry name" value="Ank"/>
    <property type="match status" value="1"/>
</dbReference>
<dbReference type="AlphaFoldDB" id="A0A6J1CVT2"/>
<reference evidence="2" key="1">
    <citation type="submission" date="2025-08" db="UniProtKB">
        <authorList>
            <consortium name="RefSeq"/>
        </authorList>
    </citation>
    <scope>IDENTIFICATION</scope>
    <source>
        <strain evidence="2">OHB3-1</strain>
    </source>
</reference>
<organism evidence="1 2">
    <name type="scientific">Momordica charantia</name>
    <name type="common">Bitter gourd</name>
    <name type="synonym">Balsam pear</name>
    <dbReference type="NCBI Taxonomy" id="3673"/>
    <lineage>
        <taxon>Eukaryota</taxon>
        <taxon>Viridiplantae</taxon>
        <taxon>Streptophyta</taxon>
        <taxon>Embryophyta</taxon>
        <taxon>Tracheophyta</taxon>
        <taxon>Spermatophyta</taxon>
        <taxon>Magnoliopsida</taxon>
        <taxon>eudicotyledons</taxon>
        <taxon>Gunneridae</taxon>
        <taxon>Pentapetalae</taxon>
        <taxon>rosids</taxon>
        <taxon>fabids</taxon>
        <taxon>Cucurbitales</taxon>
        <taxon>Cucurbitaceae</taxon>
        <taxon>Momordiceae</taxon>
        <taxon>Momordica</taxon>
    </lineage>
</organism>
<dbReference type="Proteomes" id="UP000504603">
    <property type="component" value="Unplaced"/>
</dbReference>
<protein>
    <submittedName>
        <fullName evidence="2">Espin-like</fullName>
    </submittedName>
</protein>
<dbReference type="RefSeq" id="XP_022145900.1">
    <property type="nucleotide sequence ID" value="XM_022290208.1"/>
</dbReference>
<dbReference type="GeneID" id="111015248"/>
<name>A0A6J1CVT2_MOMCH</name>
<accession>A0A6J1CVT2</accession>
<keyword evidence="1" id="KW-1185">Reference proteome</keyword>
<dbReference type="KEGG" id="mcha:111015248"/>
<gene>
    <name evidence="2" type="primary">LOC111015248</name>
</gene>
<proteinExistence type="predicted"/>
<dbReference type="InterPro" id="IPR036770">
    <property type="entry name" value="Ankyrin_rpt-contain_sf"/>
</dbReference>
<dbReference type="PANTHER" id="PTHR24121:SF15">
    <property type="entry name" value="ANKYRIN REPEAT PROTEIN"/>
    <property type="match status" value="1"/>
</dbReference>
<evidence type="ECO:0000313" key="2">
    <source>
        <dbReference type="RefSeq" id="XP_022145900.1"/>
    </source>
</evidence>